<evidence type="ECO:0000256" key="1">
    <source>
        <dbReference type="SAM" id="MobiDB-lite"/>
    </source>
</evidence>
<dbReference type="RefSeq" id="WP_193529630.1">
    <property type="nucleotide sequence ID" value="NZ_JADCJZ010000002.1"/>
</dbReference>
<sequence length="256" mass="29359">MGQYFSWVNVDKHERLDSCFWNFSPSLHGRCLAPCEENQAMLSLLATHWQGDVVVFCGDYADFSKGGNHPGCKYIQEKVLASGWAIPDFIYEARDATGRLRSARDSPRNRRNSPEDETLDYHDGPFDVDIKEWRYAVNPTRREYIDYQRTPVVFASTHFIQRYDPLPLLLASAIWALDDPNEEIEGRWLGDVVYPTNESPDGTFSLIAADYVDWTIDWPVLRGVTDDEVREMMVDARVDLEAGGNEDFLPILLGKR</sequence>
<evidence type="ECO:0000313" key="2">
    <source>
        <dbReference type="EMBL" id="MBE5024205.1"/>
    </source>
</evidence>
<dbReference type="EMBL" id="JADCJZ010000002">
    <property type="protein sequence ID" value="MBE5024205.1"/>
    <property type="molecule type" value="Genomic_DNA"/>
</dbReference>
<protein>
    <recommendedName>
        <fullName evidence="4">Calcineurin-like phosphoesterase domain-containing protein</fullName>
    </recommendedName>
</protein>
<dbReference type="Proteomes" id="UP001194273">
    <property type="component" value="Unassembled WGS sequence"/>
</dbReference>
<evidence type="ECO:0000313" key="3">
    <source>
        <dbReference type="Proteomes" id="UP001194273"/>
    </source>
</evidence>
<keyword evidence="3" id="KW-1185">Reference proteome</keyword>
<organism evidence="2 3">
    <name type="scientific">Thermophilibacter gallinarum</name>
    <dbReference type="NCBI Taxonomy" id="2779357"/>
    <lineage>
        <taxon>Bacteria</taxon>
        <taxon>Bacillati</taxon>
        <taxon>Actinomycetota</taxon>
        <taxon>Coriobacteriia</taxon>
        <taxon>Coriobacteriales</taxon>
        <taxon>Atopobiaceae</taxon>
        <taxon>Thermophilibacter</taxon>
    </lineage>
</organism>
<gene>
    <name evidence="2" type="ORF">INF26_04980</name>
</gene>
<proteinExistence type="predicted"/>
<reference evidence="2 3" key="1">
    <citation type="submission" date="2020-10" db="EMBL/GenBank/DDBJ databases">
        <title>ChiBAC.</title>
        <authorList>
            <person name="Zenner C."/>
            <person name="Hitch T.C.A."/>
            <person name="Clavel T."/>
        </authorList>
    </citation>
    <scope>NUCLEOTIDE SEQUENCE [LARGE SCALE GENOMIC DNA]</scope>
    <source>
        <strain evidence="2 3">DSM 107455</strain>
    </source>
</reference>
<comment type="caution">
    <text evidence="2">The sequence shown here is derived from an EMBL/GenBank/DDBJ whole genome shotgun (WGS) entry which is preliminary data.</text>
</comment>
<name>A0ABR9QT09_9ACTN</name>
<feature type="region of interest" description="Disordered" evidence="1">
    <location>
        <begin position="101"/>
        <end position="123"/>
    </location>
</feature>
<evidence type="ECO:0008006" key="4">
    <source>
        <dbReference type="Google" id="ProtNLM"/>
    </source>
</evidence>
<accession>A0ABR9QT09</accession>